<evidence type="ECO:0000313" key="2">
    <source>
        <dbReference type="EMBL" id="QYA34088.1"/>
    </source>
</evidence>
<feature type="transmembrane region" description="Helical" evidence="1">
    <location>
        <begin position="15"/>
        <end position="34"/>
    </location>
</feature>
<organism evidence="2">
    <name type="scientific">Macrococcus psychrotolerans</name>
    <dbReference type="NCBI Taxonomy" id="3039389"/>
    <lineage>
        <taxon>Bacteria</taxon>
        <taxon>Bacillati</taxon>
        <taxon>Bacillota</taxon>
        <taxon>Bacilli</taxon>
        <taxon>Bacillales</taxon>
        <taxon>Staphylococcaceae</taxon>
        <taxon>Macrococcus</taxon>
    </lineage>
</organism>
<dbReference type="AlphaFoldDB" id="A0AAT9PAM3"/>
<name>A0AAT9PAM3_9STAP</name>
<reference evidence="2" key="1">
    <citation type="submission" date="2024-06" db="EMBL/GenBank/DDBJ databases">
        <title>Prevalence and characterization of methicillin-resistant Macrococcus spp. in food producing animals and meat in Switzerland in 2019.</title>
        <authorList>
            <person name="Keller J.E."/>
            <person name="Schwendener S."/>
            <person name="Neuenschwander J."/>
            <person name="Overesch G."/>
            <person name="Perreten V."/>
        </authorList>
    </citation>
    <scope>NUCLEOTIDE SEQUENCE</scope>
    <source>
        <strain evidence="2">19Msa1099</strain>
        <plasmid evidence="2">p19Msa1047_11</plasmid>
    </source>
</reference>
<keyword evidence="1" id="KW-1133">Transmembrane helix</keyword>
<keyword evidence="1" id="KW-0812">Transmembrane</keyword>
<keyword evidence="1" id="KW-0472">Membrane</keyword>
<accession>A0AAT9PAM3</accession>
<gene>
    <name evidence="2" type="ORF">KYI10_11865</name>
</gene>
<proteinExistence type="predicted"/>
<evidence type="ECO:0000256" key="1">
    <source>
        <dbReference type="SAM" id="Phobius"/>
    </source>
</evidence>
<sequence length="192" mass="22831">MAKKDSFIEERRRKLDLLILFLITSLIISSVILYNKMNEAEDLSKDLTAKQEKREKIISENKKITEKQIENDNLVGNHDVSVTSEDFNHLYFDWNSWEMYSKNMKEIREKYPNLERSKYVDISGMDVGTGRSPESVHKVQIYNTSKQGEIAEIINQNRRYDDRVTERLIFKVSEYDKGRYDIKEFKVYNRAL</sequence>
<keyword evidence="2" id="KW-0614">Plasmid</keyword>
<geneLocation type="plasmid" evidence="2">
    <name>p19Msa1047_11</name>
</geneLocation>
<protein>
    <submittedName>
        <fullName evidence="2">Uncharacterized protein</fullName>
    </submittedName>
</protein>
<dbReference type="EMBL" id="CP079956">
    <property type="protein sequence ID" value="QYA34088.1"/>
    <property type="molecule type" value="Genomic_DNA"/>
</dbReference>